<proteinExistence type="predicted"/>
<reference evidence="3" key="1">
    <citation type="submission" date="2021-02" db="EMBL/GenBank/DDBJ databases">
        <authorList>
            <person name="Dougan E. K."/>
            <person name="Rhodes N."/>
            <person name="Thang M."/>
            <person name="Chan C."/>
        </authorList>
    </citation>
    <scope>NUCLEOTIDE SEQUENCE</scope>
</reference>
<evidence type="ECO:0000256" key="1">
    <source>
        <dbReference type="SAM" id="MobiDB-lite"/>
    </source>
</evidence>
<name>A0A812JAB6_9DINO</name>
<gene>
    <name evidence="3" type="ORF">SNAT2548_LOCUS6023</name>
</gene>
<protein>
    <recommendedName>
        <fullName evidence="5">Transmembrane protein</fullName>
    </recommendedName>
</protein>
<accession>A0A812JAB6</accession>
<evidence type="ECO:0008006" key="5">
    <source>
        <dbReference type="Google" id="ProtNLM"/>
    </source>
</evidence>
<dbReference type="AlphaFoldDB" id="A0A812JAB6"/>
<evidence type="ECO:0000313" key="3">
    <source>
        <dbReference type="EMBL" id="CAE7201306.1"/>
    </source>
</evidence>
<feature type="compositionally biased region" description="Pro residues" evidence="1">
    <location>
        <begin position="63"/>
        <end position="75"/>
    </location>
</feature>
<evidence type="ECO:0000256" key="2">
    <source>
        <dbReference type="SAM" id="Phobius"/>
    </source>
</evidence>
<comment type="caution">
    <text evidence="3">The sequence shown here is derived from an EMBL/GenBank/DDBJ whole genome shotgun (WGS) entry which is preliminary data.</text>
</comment>
<keyword evidence="2" id="KW-1133">Transmembrane helix</keyword>
<evidence type="ECO:0000313" key="4">
    <source>
        <dbReference type="Proteomes" id="UP000604046"/>
    </source>
</evidence>
<keyword evidence="2" id="KW-0812">Transmembrane</keyword>
<dbReference type="EMBL" id="CAJNDS010000393">
    <property type="protein sequence ID" value="CAE7201306.1"/>
    <property type="molecule type" value="Genomic_DNA"/>
</dbReference>
<dbReference type="OrthoDB" id="425749at2759"/>
<dbReference type="Proteomes" id="UP000604046">
    <property type="component" value="Unassembled WGS sequence"/>
</dbReference>
<feature type="region of interest" description="Disordered" evidence="1">
    <location>
        <begin position="62"/>
        <end position="138"/>
    </location>
</feature>
<keyword evidence="2" id="KW-0472">Membrane</keyword>
<feature type="transmembrane region" description="Helical" evidence="2">
    <location>
        <begin position="12"/>
        <end position="35"/>
    </location>
</feature>
<sequence>MASVADRADGDASLQVFVLALAGLAAAVVYFWPLVRWQRDRQKRGLEEAAALQKARLAKFCPAKPPSPARLPRPSKPVAAVPPTGEESAKSPQSPGATPLRAFPEGFQEESASDGGPKYASEEAELTPPGRSQAGFRV</sequence>
<keyword evidence="4" id="KW-1185">Reference proteome</keyword>
<organism evidence="3 4">
    <name type="scientific">Symbiodinium natans</name>
    <dbReference type="NCBI Taxonomy" id="878477"/>
    <lineage>
        <taxon>Eukaryota</taxon>
        <taxon>Sar</taxon>
        <taxon>Alveolata</taxon>
        <taxon>Dinophyceae</taxon>
        <taxon>Suessiales</taxon>
        <taxon>Symbiodiniaceae</taxon>
        <taxon>Symbiodinium</taxon>
    </lineage>
</organism>